<comment type="caution">
    <text evidence="1">The sequence shown here is derived from an EMBL/GenBank/DDBJ whole genome shotgun (WGS) entry which is preliminary data.</text>
</comment>
<reference evidence="1" key="1">
    <citation type="thesis" date="2020" institute="ProQuest LLC" country="789 East Eisenhower Parkway, Ann Arbor, MI, USA">
        <title>Comparative Genomics and Chromosome Evolution.</title>
        <authorList>
            <person name="Mudd A.B."/>
        </authorList>
    </citation>
    <scope>NUCLEOTIDE SEQUENCE</scope>
    <source>
        <strain evidence="1">HN-11 Male</strain>
        <tissue evidence="1">Kidney and liver</tissue>
    </source>
</reference>
<accession>A0A8J6E307</accession>
<evidence type="ECO:0000313" key="1">
    <source>
        <dbReference type="EMBL" id="KAG9460750.1"/>
    </source>
</evidence>
<organism evidence="1 2">
    <name type="scientific">Eleutherodactylus coqui</name>
    <name type="common">Puerto Rican coqui</name>
    <dbReference type="NCBI Taxonomy" id="57060"/>
    <lineage>
        <taxon>Eukaryota</taxon>
        <taxon>Metazoa</taxon>
        <taxon>Chordata</taxon>
        <taxon>Craniata</taxon>
        <taxon>Vertebrata</taxon>
        <taxon>Euteleostomi</taxon>
        <taxon>Amphibia</taxon>
        <taxon>Batrachia</taxon>
        <taxon>Anura</taxon>
        <taxon>Neobatrachia</taxon>
        <taxon>Hyloidea</taxon>
        <taxon>Eleutherodactylidae</taxon>
        <taxon>Eleutherodactylinae</taxon>
        <taxon>Eleutherodactylus</taxon>
        <taxon>Eleutherodactylus</taxon>
    </lineage>
</organism>
<dbReference type="Proteomes" id="UP000770717">
    <property type="component" value="Unassembled WGS sequence"/>
</dbReference>
<protein>
    <submittedName>
        <fullName evidence="1">Uncharacterized protein</fullName>
    </submittedName>
</protein>
<dbReference type="EMBL" id="WNTK01042571">
    <property type="protein sequence ID" value="KAG9460750.1"/>
    <property type="molecule type" value="Genomic_DNA"/>
</dbReference>
<proteinExistence type="predicted"/>
<gene>
    <name evidence="1" type="ORF">GDO78_019772</name>
</gene>
<sequence>MQKDRNKMAESVLNLILDILFQLTGKDYTVVKKTSSAGCRAPVCDGWDRPLSPIPVLPPHPLIHEDINVQKILELANKMIELLTGEVSGCRCLFLHGGVGVFRRTQGSVQGRHDGDPPAAPITR</sequence>
<dbReference type="AlphaFoldDB" id="A0A8J6E307"/>
<evidence type="ECO:0000313" key="2">
    <source>
        <dbReference type="Proteomes" id="UP000770717"/>
    </source>
</evidence>
<keyword evidence="2" id="KW-1185">Reference proteome</keyword>
<name>A0A8J6E307_ELECQ</name>